<proteinExistence type="predicted"/>
<evidence type="ECO:0000313" key="3">
    <source>
        <dbReference type="EMBL" id="CAB4220705.1"/>
    </source>
</evidence>
<evidence type="ECO:0000256" key="1">
    <source>
        <dbReference type="SAM" id="Phobius"/>
    </source>
</evidence>
<organism evidence="2">
    <name type="scientific">uncultured Caudovirales phage</name>
    <dbReference type="NCBI Taxonomy" id="2100421"/>
    <lineage>
        <taxon>Viruses</taxon>
        <taxon>Duplodnaviria</taxon>
        <taxon>Heunggongvirae</taxon>
        <taxon>Uroviricota</taxon>
        <taxon>Caudoviricetes</taxon>
        <taxon>Peduoviridae</taxon>
        <taxon>Maltschvirus</taxon>
        <taxon>Maltschvirus maltsch</taxon>
    </lineage>
</organism>
<protein>
    <submittedName>
        <fullName evidence="2">Uncharacterized protein</fullName>
    </submittedName>
</protein>
<feature type="transmembrane region" description="Helical" evidence="1">
    <location>
        <begin position="12"/>
        <end position="31"/>
    </location>
</feature>
<dbReference type="EMBL" id="LR797491">
    <property type="protein sequence ID" value="CAB4220705.1"/>
    <property type="molecule type" value="Genomic_DNA"/>
</dbReference>
<keyword evidence="1" id="KW-0812">Transmembrane</keyword>
<evidence type="ECO:0000313" key="2">
    <source>
        <dbReference type="EMBL" id="CAB4202824.1"/>
    </source>
</evidence>
<accession>A0A6J5S3W8</accession>
<sequence>MIGFDDFTVDLIKLTVGIVILTIVLGFWALVHWL</sequence>
<keyword evidence="1" id="KW-0472">Membrane</keyword>
<name>A0A6J5S3W8_9CAUD</name>
<dbReference type="EMBL" id="LR797312">
    <property type="protein sequence ID" value="CAB4202824.1"/>
    <property type="molecule type" value="Genomic_DNA"/>
</dbReference>
<keyword evidence="1" id="KW-1133">Transmembrane helix</keyword>
<reference evidence="2" key="1">
    <citation type="submission" date="2020-05" db="EMBL/GenBank/DDBJ databases">
        <authorList>
            <person name="Chiriac C."/>
            <person name="Salcher M."/>
            <person name="Ghai R."/>
            <person name="Kavagutti S V."/>
        </authorList>
    </citation>
    <scope>NUCLEOTIDE SEQUENCE</scope>
</reference>
<gene>
    <name evidence="2" type="ORF">UFOVP1376_42</name>
    <name evidence="3" type="ORF">UFOVP1623_21</name>
</gene>